<comment type="subcellular location">
    <subcellularLocation>
        <location evidence="1">Membrane</location>
        <topology evidence="1">Multi-pass membrane protein</topology>
    </subcellularLocation>
</comment>
<evidence type="ECO:0000256" key="2">
    <source>
        <dbReference type="ARBA" id="ARBA00022692"/>
    </source>
</evidence>
<dbReference type="InterPro" id="IPR059112">
    <property type="entry name" value="CysZ/EI24"/>
</dbReference>
<protein>
    <submittedName>
        <fullName evidence="6">EI24 domain-containing protein</fullName>
    </submittedName>
</protein>
<evidence type="ECO:0000313" key="7">
    <source>
        <dbReference type="Proteomes" id="UP000555411"/>
    </source>
</evidence>
<reference evidence="6 7" key="1">
    <citation type="journal article" date="2017" name="Int. J. Syst. Evol. Microbiol.">
        <title>Gemmobacter straminiformis sp. nov., isolated from an artificial fountain.</title>
        <authorList>
            <person name="Kang J.Y."/>
            <person name="Kim M.J."/>
            <person name="Chun J."/>
            <person name="Son K.P."/>
            <person name="Jahng K.Y."/>
        </authorList>
    </citation>
    <scope>NUCLEOTIDE SEQUENCE [LARGE SCALE GENOMIC DNA]</scope>
    <source>
        <strain evidence="6 7">CAM-8</strain>
    </source>
</reference>
<evidence type="ECO:0000256" key="5">
    <source>
        <dbReference type="SAM" id="Phobius"/>
    </source>
</evidence>
<accession>A0A842IA34</accession>
<organism evidence="6 7">
    <name type="scientific">Paragemmobacter straminiformis</name>
    <dbReference type="NCBI Taxonomy" id="2045119"/>
    <lineage>
        <taxon>Bacteria</taxon>
        <taxon>Pseudomonadati</taxon>
        <taxon>Pseudomonadota</taxon>
        <taxon>Alphaproteobacteria</taxon>
        <taxon>Rhodobacterales</taxon>
        <taxon>Paracoccaceae</taxon>
        <taxon>Paragemmobacter</taxon>
    </lineage>
</organism>
<dbReference type="EMBL" id="JACLQD010000004">
    <property type="protein sequence ID" value="MBC2836720.1"/>
    <property type="molecule type" value="Genomic_DNA"/>
</dbReference>
<evidence type="ECO:0000256" key="3">
    <source>
        <dbReference type="ARBA" id="ARBA00022989"/>
    </source>
</evidence>
<dbReference type="RefSeq" id="WP_185798333.1">
    <property type="nucleotide sequence ID" value="NZ_JACLQD010000004.1"/>
</dbReference>
<proteinExistence type="predicted"/>
<evidence type="ECO:0000256" key="1">
    <source>
        <dbReference type="ARBA" id="ARBA00004141"/>
    </source>
</evidence>
<name>A0A842IA34_9RHOB</name>
<dbReference type="Pfam" id="PF07264">
    <property type="entry name" value="EI24"/>
    <property type="match status" value="1"/>
</dbReference>
<keyword evidence="2 5" id="KW-0812">Transmembrane</keyword>
<dbReference type="AlphaFoldDB" id="A0A842IA34"/>
<feature type="transmembrane region" description="Helical" evidence="5">
    <location>
        <begin position="67"/>
        <end position="95"/>
    </location>
</feature>
<feature type="transmembrane region" description="Helical" evidence="5">
    <location>
        <begin position="21"/>
        <end position="47"/>
    </location>
</feature>
<keyword evidence="7" id="KW-1185">Reference proteome</keyword>
<feature type="transmembrane region" description="Helical" evidence="5">
    <location>
        <begin position="192"/>
        <end position="223"/>
    </location>
</feature>
<evidence type="ECO:0000313" key="6">
    <source>
        <dbReference type="EMBL" id="MBC2836720.1"/>
    </source>
</evidence>
<keyword evidence="4 5" id="KW-0472">Membrane</keyword>
<comment type="caution">
    <text evidence="6">The sequence shown here is derived from an EMBL/GenBank/DDBJ whole genome shotgun (WGS) entry which is preliminary data.</text>
</comment>
<dbReference type="Proteomes" id="UP000555411">
    <property type="component" value="Unassembled WGS sequence"/>
</dbReference>
<evidence type="ECO:0000256" key="4">
    <source>
        <dbReference type="ARBA" id="ARBA00023136"/>
    </source>
</evidence>
<sequence length="228" mass="24404">MIFSAFLRALSQGADPRFRAVLLRGVALSLGLLVALWVVTIEIVRWLTPDTLTLPWIGEVGGIDMAASVGSVALLLVASVVLMVPVASAFSGLFLERVAAAVEARHYPALPAVRAQPVAEAIFGAAVFLVIVIGANLAALLVWPFTGPFAPLLFWALNGWLLGREYFTLVALRHLPPDQAGRLYRANRATVWAAGTLMAAPLSVPLVNLLVPVLGVATFTHIFHSLRR</sequence>
<gene>
    <name evidence="6" type="ORF">H7F16_14470</name>
</gene>
<keyword evidence="3 5" id="KW-1133">Transmembrane helix</keyword>
<feature type="transmembrane region" description="Helical" evidence="5">
    <location>
        <begin position="121"/>
        <end position="146"/>
    </location>
</feature>